<accession>A0A9D3YVC7</accession>
<evidence type="ECO:0000256" key="1">
    <source>
        <dbReference type="SAM" id="Phobius"/>
    </source>
</evidence>
<gene>
    <name evidence="2" type="ORF">DPMN_079909</name>
</gene>
<keyword evidence="1" id="KW-0472">Membrane</keyword>
<dbReference type="EMBL" id="JAIWYP010000015">
    <property type="protein sequence ID" value="KAH3704848.1"/>
    <property type="molecule type" value="Genomic_DNA"/>
</dbReference>
<evidence type="ECO:0000313" key="2">
    <source>
        <dbReference type="EMBL" id="KAH3704848.1"/>
    </source>
</evidence>
<keyword evidence="1" id="KW-1133">Transmembrane helix</keyword>
<keyword evidence="1" id="KW-0812">Transmembrane</keyword>
<sequence length="394" mass="44880">MCLQYLNATIPHRVTQSVAEERCSGLGGLASFEHFNPPPGTRYQGHGPEKEVPEHLKRQLNELNVLEGESIWVSGIAEYGRFIGWQFCVNSLDVNTKTTPINDTDIHECSKKCSSKSTNSYFGIQQGLCYCLNRNPYFSNKSCTDEQSKSYIHIYVSESDTVADRTPFQCYLSSPERDFSDKCSAHHPAVCRPIDDKQTLNCPENAINNNVCWSNNSKNFVDHRNMCWRSNGRLYFREKDEYGFNSLFRTFEAVANQEKSDYTPCLTITRVGGSWWLEPDNCTMKRRYLCNNTETKNKFNGTENNANEIISNHTKSDEIDCTSKYSYYLTIVFILAFISGFAMIAVIVLGACLIRSCRMNTSMQSNVAQEMYEDLQSRNTAGVYSTVQETCINN</sequence>
<proteinExistence type="predicted"/>
<protein>
    <recommendedName>
        <fullName evidence="4">C-type lectin domain-containing protein</fullName>
    </recommendedName>
</protein>
<dbReference type="Proteomes" id="UP000828390">
    <property type="component" value="Unassembled WGS sequence"/>
</dbReference>
<dbReference type="AlphaFoldDB" id="A0A9D3YVC7"/>
<name>A0A9D3YVC7_DREPO</name>
<feature type="transmembrane region" description="Helical" evidence="1">
    <location>
        <begin position="325"/>
        <end position="354"/>
    </location>
</feature>
<evidence type="ECO:0008006" key="4">
    <source>
        <dbReference type="Google" id="ProtNLM"/>
    </source>
</evidence>
<reference evidence="2" key="1">
    <citation type="journal article" date="2019" name="bioRxiv">
        <title>The Genome of the Zebra Mussel, Dreissena polymorpha: A Resource for Invasive Species Research.</title>
        <authorList>
            <person name="McCartney M.A."/>
            <person name="Auch B."/>
            <person name="Kono T."/>
            <person name="Mallez S."/>
            <person name="Zhang Y."/>
            <person name="Obille A."/>
            <person name="Becker A."/>
            <person name="Abrahante J.E."/>
            <person name="Garbe J."/>
            <person name="Badalamenti J.P."/>
            <person name="Herman A."/>
            <person name="Mangelson H."/>
            <person name="Liachko I."/>
            <person name="Sullivan S."/>
            <person name="Sone E.D."/>
            <person name="Koren S."/>
            <person name="Silverstein K.A.T."/>
            <person name="Beckman K.B."/>
            <person name="Gohl D.M."/>
        </authorList>
    </citation>
    <scope>NUCLEOTIDE SEQUENCE</scope>
    <source>
        <strain evidence="2">Duluth1</strain>
        <tissue evidence="2">Whole animal</tissue>
    </source>
</reference>
<evidence type="ECO:0000313" key="3">
    <source>
        <dbReference type="Proteomes" id="UP000828390"/>
    </source>
</evidence>
<keyword evidence="3" id="KW-1185">Reference proteome</keyword>
<organism evidence="2 3">
    <name type="scientific">Dreissena polymorpha</name>
    <name type="common">Zebra mussel</name>
    <name type="synonym">Mytilus polymorpha</name>
    <dbReference type="NCBI Taxonomy" id="45954"/>
    <lineage>
        <taxon>Eukaryota</taxon>
        <taxon>Metazoa</taxon>
        <taxon>Spiralia</taxon>
        <taxon>Lophotrochozoa</taxon>
        <taxon>Mollusca</taxon>
        <taxon>Bivalvia</taxon>
        <taxon>Autobranchia</taxon>
        <taxon>Heteroconchia</taxon>
        <taxon>Euheterodonta</taxon>
        <taxon>Imparidentia</taxon>
        <taxon>Neoheterodontei</taxon>
        <taxon>Myida</taxon>
        <taxon>Dreissenoidea</taxon>
        <taxon>Dreissenidae</taxon>
        <taxon>Dreissena</taxon>
    </lineage>
</organism>
<reference evidence="2" key="2">
    <citation type="submission" date="2020-11" db="EMBL/GenBank/DDBJ databases">
        <authorList>
            <person name="McCartney M.A."/>
            <person name="Auch B."/>
            <person name="Kono T."/>
            <person name="Mallez S."/>
            <person name="Becker A."/>
            <person name="Gohl D.M."/>
            <person name="Silverstein K.A.T."/>
            <person name="Koren S."/>
            <person name="Bechman K.B."/>
            <person name="Herman A."/>
            <person name="Abrahante J.E."/>
            <person name="Garbe J."/>
        </authorList>
    </citation>
    <scope>NUCLEOTIDE SEQUENCE</scope>
    <source>
        <strain evidence="2">Duluth1</strain>
        <tissue evidence="2">Whole animal</tissue>
    </source>
</reference>
<comment type="caution">
    <text evidence="2">The sequence shown here is derived from an EMBL/GenBank/DDBJ whole genome shotgun (WGS) entry which is preliminary data.</text>
</comment>